<reference evidence="5" key="1">
    <citation type="submission" date="2016-11" db="UniProtKB">
        <authorList>
            <consortium name="WormBaseParasite"/>
        </authorList>
    </citation>
    <scope>IDENTIFICATION</scope>
    <source>
        <strain evidence="5">pt0022</strain>
    </source>
</reference>
<dbReference type="SMART" id="SM00093">
    <property type="entry name" value="SERPIN"/>
    <property type="match status" value="1"/>
</dbReference>
<dbReference type="InterPro" id="IPR000215">
    <property type="entry name" value="Serpin_fam"/>
</dbReference>
<dbReference type="CDD" id="cd00172">
    <property type="entry name" value="serpin"/>
    <property type="match status" value="1"/>
</dbReference>
<comment type="similarity">
    <text evidence="1 2">Belongs to the serpin family.</text>
</comment>
<dbReference type="InterPro" id="IPR042178">
    <property type="entry name" value="Serpin_sf_1"/>
</dbReference>
<keyword evidence="3" id="KW-0812">Transmembrane</keyword>
<evidence type="ECO:0000256" key="3">
    <source>
        <dbReference type="SAM" id="Phobius"/>
    </source>
</evidence>
<dbReference type="STRING" id="6293.A0A1I8F0I8"/>
<dbReference type="GO" id="GO:0004867">
    <property type="term" value="F:serine-type endopeptidase inhibitor activity"/>
    <property type="evidence" value="ECO:0007669"/>
    <property type="project" value="InterPro"/>
</dbReference>
<dbReference type="PANTHER" id="PTHR11461:SF211">
    <property type="entry name" value="GH10112P-RELATED"/>
    <property type="match status" value="1"/>
</dbReference>
<organism evidence="5">
    <name type="scientific">Wuchereria bancrofti</name>
    <dbReference type="NCBI Taxonomy" id="6293"/>
    <lineage>
        <taxon>Eukaryota</taxon>
        <taxon>Metazoa</taxon>
        <taxon>Ecdysozoa</taxon>
        <taxon>Nematoda</taxon>
        <taxon>Chromadorea</taxon>
        <taxon>Rhabditida</taxon>
        <taxon>Spirurina</taxon>
        <taxon>Spiruromorpha</taxon>
        <taxon>Filarioidea</taxon>
        <taxon>Onchocercidae</taxon>
        <taxon>Wuchereria</taxon>
    </lineage>
</organism>
<protein>
    <submittedName>
        <fullName evidence="5">SERPIN domain-containing protein</fullName>
    </submittedName>
</protein>
<evidence type="ECO:0000313" key="5">
    <source>
        <dbReference type="WBParaSite" id="maker-PairedContig_960-snap-gene-0.5-mRNA-1"/>
    </source>
</evidence>
<keyword evidence="3" id="KW-0472">Membrane</keyword>
<evidence type="ECO:0000256" key="1">
    <source>
        <dbReference type="ARBA" id="ARBA00009500"/>
    </source>
</evidence>
<accession>A0A1I8F0I8</accession>
<dbReference type="Pfam" id="PF00079">
    <property type="entry name" value="Serpin"/>
    <property type="match status" value="1"/>
</dbReference>
<dbReference type="SUPFAM" id="SSF56574">
    <property type="entry name" value="Serpins"/>
    <property type="match status" value="1"/>
</dbReference>
<dbReference type="Gene3D" id="3.30.497.10">
    <property type="entry name" value="Antithrombin, subunit I, domain 2"/>
    <property type="match status" value="1"/>
</dbReference>
<evidence type="ECO:0000256" key="2">
    <source>
        <dbReference type="RuleBase" id="RU000411"/>
    </source>
</evidence>
<dbReference type="InterPro" id="IPR023796">
    <property type="entry name" value="Serpin_dom"/>
</dbReference>
<keyword evidence="3" id="KW-1133">Transmembrane helix</keyword>
<proteinExistence type="inferred from homology"/>
<feature type="transmembrane region" description="Helical" evidence="3">
    <location>
        <begin position="48"/>
        <end position="67"/>
    </location>
</feature>
<feature type="domain" description="Serpin" evidence="4">
    <location>
        <begin position="36"/>
        <end position="223"/>
    </location>
</feature>
<sequence>MNYAIITALFIFSSIQFVSIFGEISLINRALFNFTVNLMQKTAKDDKSAILSPFSVSTSLFMVYLATNGKTKEQLQKILGGTARTSDLRKQFANQIADSAKIKSKKYKLNVANRFCVRKGFPVKDSFKRMLRLYYNETVHEFSFEKRKGFVQGINKWISRKTNKKIKDLIKEDSINKDTNILLMNAIYFKATWKNQFMKAVTKEREFHISEKEKKPLNILLTH</sequence>
<name>A0A1I8F0I8_WUCBA</name>
<dbReference type="WBParaSite" id="maker-PairedContig_960-snap-gene-0.5-mRNA-1">
    <property type="protein sequence ID" value="maker-PairedContig_960-snap-gene-0.5-mRNA-1"/>
    <property type="gene ID" value="maker-PairedContig_960-snap-gene-0.5"/>
</dbReference>
<feature type="transmembrane region" description="Helical" evidence="3">
    <location>
        <begin position="6"/>
        <end position="27"/>
    </location>
</feature>
<dbReference type="GO" id="GO:0005615">
    <property type="term" value="C:extracellular space"/>
    <property type="evidence" value="ECO:0007669"/>
    <property type="project" value="InterPro"/>
</dbReference>
<evidence type="ECO:0000259" key="4">
    <source>
        <dbReference type="SMART" id="SM00093"/>
    </source>
</evidence>
<dbReference type="InterPro" id="IPR036186">
    <property type="entry name" value="Serpin_sf"/>
</dbReference>
<dbReference type="PANTHER" id="PTHR11461">
    <property type="entry name" value="SERINE PROTEASE INHIBITOR, SERPIN"/>
    <property type="match status" value="1"/>
</dbReference>
<dbReference type="AlphaFoldDB" id="A0A1I8F0I8"/>